<name>A0A820J7U3_9BILA</name>
<evidence type="ECO:0000313" key="1">
    <source>
        <dbReference type="EMBL" id="CAF4296300.1"/>
    </source>
</evidence>
<dbReference type="Proteomes" id="UP000663868">
    <property type="component" value="Unassembled WGS sequence"/>
</dbReference>
<protein>
    <submittedName>
        <fullName evidence="2">Uncharacterized protein</fullName>
    </submittedName>
</protein>
<dbReference type="AlphaFoldDB" id="A0A820J7U3"/>
<gene>
    <name evidence="2" type="ORF">KXQ929_LOCUS46727</name>
    <name evidence="1" type="ORF">OKA104_LOCUS45974</name>
</gene>
<proteinExistence type="predicted"/>
<feature type="non-terminal residue" evidence="2">
    <location>
        <position position="26"/>
    </location>
</feature>
<organism evidence="2 3">
    <name type="scientific">Adineta steineri</name>
    <dbReference type="NCBI Taxonomy" id="433720"/>
    <lineage>
        <taxon>Eukaryota</taxon>
        <taxon>Metazoa</taxon>
        <taxon>Spiralia</taxon>
        <taxon>Gnathifera</taxon>
        <taxon>Rotifera</taxon>
        <taxon>Eurotatoria</taxon>
        <taxon>Bdelloidea</taxon>
        <taxon>Adinetida</taxon>
        <taxon>Adinetidae</taxon>
        <taxon>Adineta</taxon>
    </lineage>
</organism>
<evidence type="ECO:0000313" key="2">
    <source>
        <dbReference type="EMBL" id="CAF4322939.1"/>
    </source>
</evidence>
<evidence type="ECO:0000313" key="3">
    <source>
        <dbReference type="Proteomes" id="UP000663868"/>
    </source>
</evidence>
<reference evidence="2" key="1">
    <citation type="submission" date="2021-02" db="EMBL/GenBank/DDBJ databases">
        <authorList>
            <person name="Nowell W R."/>
        </authorList>
    </citation>
    <scope>NUCLEOTIDE SEQUENCE</scope>
</reference>
<accession>A0A820J7U3</accession>
<comment type="caution">
    <text evidence="2">The sequence shown here is derived from an EMBL/GenBank/DDBJ whole genome shotgun (WGS) entry which is preliminary data.</text>
</comment>
<sequence>MDQCIQYLNSIDHEKALVVIAESLGQ</sequence>
<dbReference type="EMBL" id="CAJOAY010016038">
    <property type="protein sequence ID" value="CAF4296300.1"/>
    <property type="molecule type" value="Genomic_DNA"/>
</dbReference>
<dbReference type="Proteomes" id="UP000663881">
    <property type="component" value="Unassembled WGS sequence"/>
</dbReference>
<dbReference type="EMBL" id="CAJOBB010015981">
    <property type="protein sequence ID" value="CAF4322939.1"/>
    <property type="molecule type" value="Genomic_DNA"/>
</dbReference>